<accession>A0A0C2GRQ7</accession>
<dbReference type="OrthoDB" id="5859629at2759"/>
<keyword evidence="2" id="KW-1185">Reference proteome</keyword>
<gene>
    <name evidence="1" type="ORF">ANCDUO_07940</name>
</gene>
<protein>
    <submittedName>
        <fullName evidence="1">Uncharacterized protein</fullName>
    </submittedName>
</protein>
<dbReference type="EMBL" id="KN729826">
    <property type="protein sequence ID" value="KIH61779.1"/>
    <property type="molecule type" value="Genomic_DNA"/>
</dbReference>
<evidence type="ECO:0000313" key="1">
    <source>
        <dbReference type="EMBL" id="KIH61779.1"/>
    </source>
</evidence>
<proteinExistence type="predicted"/>
<sequence>MLLNQPFSAKHLLIRHCEFAAKFGRLPNLDPYGRQLSFIQYYLLDVILAVVSMRQDGPAAKISMEESESLSLLLFRLYTTIFVQSKI</sequence>
<dbReference type="Proteomes" id="UP000054047">
    <property type="component" value="Unassembled WGS sequence"/>
</dbReference>
<dbReference type="AlphaFoldDB" id="A0A0C2GRQ7"/>
<reference evidence="1 2" key="1">
    <citation type="submission" date="2013-12" db="EMBL/GenBank/DDBJ databases">
        <title>Draft genome of the parsitic nematode Ancylostoma duodenale.</title>
        <authorList>
            <person name="Mitreva M."/>
        </authorList>
    </citation>
    <scope>NUCLEOTIDE SEQUENCE [LARGE SCALE GENOMIC DNA]</scope>
    <source>
        <strain evidence="1 2">Zhejiang</strain>
    </source>
</reference>
<organism evidence="1 2">
    <name type="scientific">Ancylostoma duodenale</name>
    <dbReference type="NCBI Taxonomy" id="51022"/>
    <lineage>
        <taxon>Eukaryota</taxon>
        <taxon>Metazoa</taxon>
        <taxon>Ecdysozoa</taxon>
        <taxon>Nematoda</taxon>
        <taxon>Chromadorea</taxon>
        <taxon>Rhabditida</taxon>
        <taxon>Rhabditina</taxon>
        <taxon>Rhabditomorpha</taxon>
        <taxon>Strongyloidea</taxon>
        <taxon>Ancylostomatidae</taxon>
        <taxon>Ancylostomatinae</taxon>
        <taxon>Ancylostoma</taxon>
    </lineage>
</organism>
<name>A0A0C2GRQ7_9BILA</name>
<evidence type="ECO:0000313" key="2">
    <source>
        <dbReference type="Proteomes" id="UP000054047"/>
    </source>
</evidence>